<dbReference type="Pfam" id="PF14065">
    <property type="entry name" value="Pvc16_N"/>
    <property type="match status" value="1"/>
</dbReference>
<evidence type="ECO:0000313" key="2">
    <source>
        <dbReference type="EMBL" id="MFD2171201.1"/>
    </source>
</evidence>
<sequence>MADFTVIADVGRTLVHLLRTHMTPDPIPQPEMIGLVAPADKGDFVLSLFLYQIEQNGMAQQSYMIDNGPSVQDPPMAVDLHYLITAHSSADLQTRAIDEQRIMGRALQVLHDNSWLKGSALQGALSDSNEEFKIVMREPINLHTAITLFPNQPYKLSFNFMAGPVYIDSGKNKPIGRIVERSDKVEDM</sequence>
<protein>
    <submittedName>
        <fullName evidence="2">DUF4255 domain-containing protein</fullName>
    </submittedName>
</protein>
<dbReference type="EMBL" id="JBHUIO010000009">
    <property type="protein sequence ID" value="MFD2171201.1"/>
    <property type="molecule type" value="Genomic_DNA"/>
</dbReference>
<reference evidence="3" key="1">
    <citation type="journal article" date="2019" name="Int. J. Syst. Evol. Microbiol.">
        <title>The Global Catalogue of Microorganisms (GCM) 10K type strain sequencing project: providing services to taxonomists for standard genome sequencing and annotation.</title>
        <authorList>
            <consortium name="The Broad Institute Genomics Platform"/>
            <consortium name="The Broad Institute Genome Sequencing Center for Infectious Disease"/>
            <person name="Wu L."/>
            <person name="Ma J."/>
        </authorList>
    </citation>
    <scope>NUCLEOTIDE SEQUENCE [LARGE SCALE GENOMIC DNA]</scope>
    <source>
        <strain evidence="3">CGMCC 1.13574</strain>
    </source>
</reference>
<name>A0ABW5A039_9BACL</name>
<gene>
    <name evidence="2" type="ORF">ACFSOY_14630</name>
</gene>
<accession>A0ABW5A039</accession>
<evidence type="ECO:0000259" key="1">
    <source>
        <dbReference type="Pfam" id="PF14065"/>
    </source>
</evidence>
<dbReference type="Proteomes" id="UP001597343">
    <property type="component" value="Unassembled WGS sequence"/>
</dbReference>
<dbReference type="RefSeq" id="WP_386047814.1">
    <property type="nucleotide sequence ID" value="NZ_JBHUIO010000009.1"/>
</dbReference>
<keyword evidence="3" id="KW-1185">Reference proteome</keyword>
<proteinExistence type="predicted"/>
<feature type="domain" description="Pvc16 N-terminal" evidence="1">
    <location>
        <begin position="9"/>
        <end position="180"/>
    </location>
</feature>
<evidence type="ECO:0000313" key="3">
    <source>
        <dbReference type="Proteomes" id="UP001597343"/>
    </source>
</evidence>
<organism evidence="2 3">
    <name type="scientific">Tumebacillus lipolyticus</name>
    <dbReference type="NCBI Taxonomy" id="1280370"/>
    <lineage>
        <taxon>Bacteria</taxon>
        <taxon>Bacillati</taxon>
        <taxon>Bacillota</taxon>
        <taxon>Bacilli</taxon>
        <taxon>Bacillales</taxon>
        <taxon>Alicyclobacillaceae</taxon>
        <taxon>Tumebacillus</taxon>
    </lineage>
</organism>
<dbReference type="InterPro" id="IPR025351">
    <property type="entry name" value="Pvc16_N"/>
</dbReference>
<comment type="caution">
    <text evidence="2">The sequence shown here is derived from an EMBL/GenBank/DDBJ whole genome shotgun (WGS) entry which is preliminary data.</text>
</comment>